<dbReference type="PANTHER" id="PTHR11614">
    <property type="entry name" value="PHOSPHOLIPASE-RELATED"/>
    <property type="match status" value="1"/>
</dbReference>
<accession>A0A5C6UAI5</accession>
<dbReference type="InterPro" id="IPR029058">
    <property type="entry name" value="AB_hydrolase_fold"/>
</dbReference>
<dbReference type="AlphaFoldDB" id="A0A5C6UAI5"/>
<evidence type="ECO:0000313" key="2">
    <source>
        <dbReference type="EMBL" id="TXC68708.1"/>
    </source>
</evidence>
<keyword evidence="2" id="KW-0378">Hydrolase</keyword>
<dbReference type="Gene3D" id="3.40.50.1820">
    <property type="entry name" value="alpha/beta hydrolase"/>
    <property type="match status" value="1"/>
</dbReference>
<dbReference type="EMBL" id="VOPY01000002">
    <property type="protein sequence ID" value="TXC68708.1"/>
    <property type="molecule type" value="Genomic_DNA"/>
</dbReference>
<evidence type="ECO:0000259" key="1">
    <source>
        <dbReference type="Pfam" id="PF12146"/>
    </source>
</evidence>
<gene>
    <name evidence="2" type="ORF">FSZ31_06925</name>
</gene>
<feature type="domain" description="Serine aminopeptidase S33" evidence="1">
    <location>
        <begin position="38"/>
        <end position="294"/>
    </location>
</feature>
<dbReference type="InterPro" id="IPR022742">
    <property type="entry name" value="Hydrolase_4"/>
</dbReference>
<dbReference type="InterPro" id="IPR051044">
    <property type="entry name" value="MAG_DAG_Lipase"/>
</dbReference>
<dbReference type="RefSeq" id="WP_147122661.1">
    <property type="nucleotide sequence ID" value="NZ_VOPY01000002.1"/>
</dbReference>
<organism evidence="2 3">
    <name type="scientific">Flavisphingopyxis soli</name>
    <dbReference type="NCBI Taxonomy" id="2601267"/>
    <lineage>
        <taxon>Bacteria</taxon>
        <taxon>Pseudomonadati</taxon>
        <taxon>Pseudomonadota</taxon>
        <taxon>Alphaproteobacteria</taxon>
        <taxon>Sphingomonadales</taxon>
        <taxon>Sphingopyxidaceae</taxon>
        <taxon>Flavisphingopyxis</taxon>
    </lineage>
</organism>
<dbReference type="GO" id="GO:0016787">
    <property type="term" value="F:hydrolase activity"/>
    <property type="evidence" value="ECO:0007669"/>
    <property type="project" value="UniProtKB-KW"/>
</dbReference>
<evidence type="ECO:0000313" key="3">
    <source>
        <dbReference type="Proteomes" id="UP000321129"/>
    </source>
</evidence>
<protein>
    <submittedName>
        <fullName evidence="2">Alpha/beta hydrolase</fullName>
    </submittedName>
</protein>
<reference evidence="2 3" key="1">
    <citation type="submission" date="2019-08" db="EMBL/GenBank/DDBJ databases">
        <title>Sphingorhabdus soil sp. nov., isolated from arctic soil.</title>
        <authorList>
            <person name="Liu Y."/>
        </authorList>
    </citation>
    <scope>NUCLEOTIDE SEQUENCE [LARGE SCALE GENOMIC DNA]</scope>
    <source>
        <strain evidence="2 3">D-2Q-5-6</strain>
    </source>
</reference>
<sequence length="323" mass="35390">MTDSTFDRRRIPDDATITRWTAGDGWNLRSFRWPVAGTARGTVLFMGGRGDFFEKYLETFAHFHRLGWRVESLDWRGQGGSGRLGARSDVGHTTRFADWTRDLADYATELKARAPGPIVVIGHSMGGHLVLRALAEGALPVAAAVLVAPMLGFADSLPQWMGRVVAHIAAKIVGTEQRMWKVSEKPFSPLDKRMGLLTHSRERYADEQYFWDTRPELKLGPASWGWIAAAYDSFAWLAKPGRIEAIKTPVLILSASADGLVSPPATRAMAARLPHARLVEFGDDAAHELLRETDAVRDSALAAIDTLLDETVPSATVGASTEA</sequence>
<dbReference type="Pfam" id="PF12146">
    <property type="entry name" value="Hydrolase_4"/>
    <property type="match status" value="1"/>
</dbReference>
<comment type="caution">
    <text evidence="2">The sequence shown here is derived from an EMBL/GenBank/DDBJ whole genome shotgun (WGS) entry which is preliminary data.</text>
</comment>
<dbReference type="OrthoDB" id="9788260at2"/>
<proteinExistence type="predicted"/>
<dbReference type="Proteomes" id="UP000321129">
    <property type="component" value="Unassembled WGS sequence"/>
</dbReference>
<keyword evidence="3" id="KW-1185">Reference proteome</keyword>
<name>A0A5C6UAI5_9SPHN</name>
<dbReference type="SUPFAM" id="SSF53474">
    <property type="entry name" value="alpha/beta-Hydrolases"/>
    <property type="match status" value="1"/>
</dbReference>